<organism evidence="2 3">
    <name type="scientific">Microthlaspi erraticum</name>
    <dbReference type="NCBI Taxonomy" id="1685480"/>
    <lineage>
        <taxon>Eukaryota</taxon>
        <taxon>Viridiplantae</taxon>
        <taxon>Streptophyta</taxon>
        <taxon>Embryophyta</taxon>
        <taxon>Tracheophyta</taxon>
        <taxon>Spermatophyta</taxon>
        <taxon>Magnoliopsida</taxon>
        <taxon>eudicotyledons</taxon>
        <taxon>Gunneridae</taxon>
        <taxon>Pentapetalae</taxon>
        <taxon>rosids</taxon>
        <taxon>malvids</taxon>
        <taxon>Brassicales</taxon>
        <taxon>Brassicaceae</taxon>
        <taxon>Coluteocarpeae</taxon>
        <taxon>Microthlaspi</taxon>
    </lineage>
</organism>
<comment type="caution">
    <text evidence="2">The sequence shown here is derived from an EMBL/GenBank/DDBJ whole genome shotgun (WGS) entry which is preliminary data.</text>
</comment>
<dbReference type="PANTHER" id="PTHR12741:SF59">
    <property type="entry name" value="CALLOSE SYNTHASE 1"/>
    <property type="match status" value="1"/>
</dbReference>
<dbReference type="PANTHER" id="PTHR12741">
    <property type="entry name" value="LYST-INTERACTING PROTEIN LIP5 DOPAMINE RESPONSIVE PROTEIN DRG-1"/>
    <property type="match status" value="1"/>
</dbReference>
<dbReference type="SMART" id="SM01205">
    <property type="entry name" value="FKS1_dom1"/>
    <property type="match status" value="1"/>
</dbReference>
<protein>
    <recommendedName>
        <fullName evidence="1">1,3-beta-glucan synthase component FKS1-like domain-containing protein</fullName>
    </recommendedName>
</protein>
<dbReference type="Proteomes" id="UP000467841">
    <property type="component" value="Unassembled WGS sequence"/>
</dbReference>
<accession>A0A6D2IM33</accession>
<dbReference type="GO" id="GO:0005886">
    <property type="term" value="C:plasma membrane"/>
    <property type="evidence" value="ECO:0007669"/>
    <property type="project" value="TreeGrafter"/>
</dbReference>
<name>A0A6D2IM33_9BRAS</name>
<reference evidence="2" key="1">
    <citation type="submission" date="2020-01" db="EMBL/GenBank/DDBJ databases">
        <authorList>
            <person name="Mishra B."/>
        </authorList>
    </citation>
    <scope>NUCLEOTIDE SEQUENCE [LARGE SCALE GENOMIC DNA]</scope>
</reference>
<evidence type="ECO:0000259" key="1">
    <source>
        <dbReference type="SMART" id="SM01205"/>
    </source>
</evidence>
<proteinExistence type="predicted"/>
<dbReference type="OrthoDB" id="1880850at2759"/>
<gene>
    <name evidence="2" type="ORF">MERR_LOCUS13923</name>
</gene>
<sequence>MVLVESERESIGEWWSLCKQSGDAHSFSRNVEFGILNLAYGGDDEAFLQKVVTPIHKTIAKEAKRSREGKSKHSVWRNYDDLNEYFW</sequence>
<dbReference type="EMBL" id="CACVBM020001052">
    <property type="protein sequence ID" value="CAA7026688.1"/>
    <property type="molecule type" value="Genomic_DNA"/>
</dbReference>
<dbReference type="Pfam" id="PF14288">
    <property type="entry name" value="FKS1_dom1"/>
    <property type="match status" value="1"/>
</dbReference>
<dbReference type="AlphaFoldDB" id="A0A6D2IM33"/>
<keyword evidence="3" id="KW-1185">Reference proteome</keyword>
<dbReference type="InterPro" id="IPR026899">
    <property type="entry name" value="FKS1-like_dom1"/>
</dbReference>
<feature type="domain" description="1,3-beta-glucan synthase component FKS1-like" evidence="1">
    <location>
        <begin position="17"/>
        <end position="87"/>
    </location>
</feature>
<dbReference type="GO" id="GO:0046527">
    <property type="term" value="F:glucosyltransferase activity"/>
    <property type="evidence" value="ECO:0007669"/>
    <property type="project" value="TreeGrafter"/>
</dbReference>
<evidence type="ECO:0000313" key="3">
    <source>
        <dbReference type="Proteomes" id="UP000467841"/>
    </source>
</evidence>
<evidence type="ECO:0000313" key="2">
    <source>
        <dbReference type="EMBL" id="CAA7026688.1"/>
    </source>
</evidence>